<dbReference type="InterPro" id="IPR001223">
    <property type="entry name" value="Glyco_hydro18_cat"/>
</dbReference>
<evidence type="ECO:0000313" key="4">
    <source>
        <dbReference type="EMBL" id="WDE13786.1"/>
    </source>
</evidence>
<dbReference type="PANTHER" id="PTHR45708:SF49">
    <property type="entry name" value="ENDOCHITINASE"/>
    <property type="match status" value="1"/>
</dbReference>
<evidence type="ECO:0000313" key="5">
    <source>
        <dbReference type="Proteomes" id="UP001215231"/>
    </source>
</evidence>
<dbReference type="SUPFAM" id="SSF51445">
    <property type="entry name" value="(Trans)glycosidases"/>
    <property type="match status" value="1"/>
</dbReference>
<accession>A0ABY7VJM3</accession>
<keyword evidence="1" id="KW-0378">Hydrolase</keyword>
<sequence length="285" mass="31243">MKPGFLIGYLESWGNITFTEAAAQGYDTLIMAFGSINGPDIGIYNGVFNPCPTPDELIADIKSAKTRGAKNLLFSVGGAKNNTYNPGDTPPDDVARCLVNFLKKYGFTGVDFDLEINCDPAYLCQLCREIKKRDSSLMLTAAPQINQAEQGGDLFLVAGGNHRVYDLAIENRLFDHLFIQAYNNPWPEIAGYNETELGFIPAAFKNLKRTIPEETLIAIGQPACIKGAGSSIFNGPNAGENIYQGISKQYQMICNDPQFGGIMEWSINWDKAAGYPFIDAVRNIN</sequence>
<dbReference type="PANTHER" id="PTHR45708">
    <property type="entry name" value="ENDOCHITINASE"/>
    <property type="match status" value="1"/>
</dbReference>
<evidence type="ECO:0000256" key="1">
    <source>
        <dbReference type="ARBA" id="ARBA00022801"/>
    </source>
</evidence>
<keyword evidence="2" id="KW-0326">Glycosidase</keyword>
<dbReference type="SMART" id="SM00636">
    <property type="entry name" value="Glyco_18"/>
    <property type="match status" value="1"/>
</dbReference>
<dbReference type="InterPro" id="IPR017853">
    <property type="entry name" value="GH"/>
</dbReference>
<evidence type="ECO:0000259" key="3">
    <source>
        <dbReference type="PROSITE" id="PS51910"/>
    </source>
</evidence>
<proteinExistence type="predicted"/>
<dbReference type="EMBL" id="CP059693">
    <property type="protein sequence ID" value="WDE13786.1"/>
    <property type="molecule type" value="Genomic_DNA"/>
</dbReference>
<evidence type="ECO:0000256" key="2">
    <source>
        <dbReference type="ARBA" id="ARBA00023295"/>
    </source>
</evidence>
<keyword evidence="5" id="KW-1185">Reference proteome</keyword>
<dbReference type="InterPro" id="IPR050542">
    <property type="entry name" value="Glycosyl_Hydrlase18_Chitinase"/>
</dbReference>
<dbReference type="InterPro" id="IPR011583">
    <property type="entry name" value="Chitinase_II/V-like_cat"/>
</dbReference>
<reference evidence="4 5" key="1">
    <citation type="journal article" date="2022" name="Mar. Drugs">
        <title>Bioassay-Guided Fractionation Leads to the Detection of Cholic Acid Generated by the Rare Thalassomonas sp.</title>
        <authorList>
            <person name="Pheiffer F."/>
            <person name="Schneider Y.K."/>
            <person name="Hansen E.H."/>
            <person name="Andersen J.H."/>
            <person name="Isaksson J."/>
            <person name="Busche T."/>
            <person name="R C."/>
            <person name="Kalinowski J."/>
            <person name="Zyl L.V."/>
            <person name="Trindade M."/>
        </authorList>
    </citation>
    <scope>NUCLEOTIDE SEQUENCE [LARGE SCALE GENOMIC DNA]</scope>
    <source>
        <strain evidence="4 5">A5K-61T</strain>
    </source>
</reference>
<gene>
    <name evidence="4" type="ORF">H3N35_10325</name>
</gene>
<dbReference type="Gene3D" id="3.20.20.80">
    <property type="entry name" value="Glycosidases"/>
    <property type="match status" value="1"/>
</dbReference>
<dbReference type="Proteomes" id="UP001215231">
    <property type="component" value="Chromosome"/>
</dbReference>
<organism evidence="4 5">
    <name type="scientific">Thalassomonas haliotis</name>
    <dbReference type="NCBI Taxonomy" id="485448"/>
    <lineage>
        <taxon>Bacteria</taxon>
        <taxon>Pseudomonadati</taxon>
        <taxon>Pseudomonadota</taxon>
        <taxon>Gammaproteobacteria</taxon>
        <taxon>Alteromonadales</taxon>
        <taxon>Colwelliaceae</taxon>
        <taxon>Thalassomonas</taxon>
    </lineage>
</organism>
<name>A0ABY7VJM3_9GAMM</name>
<dbReference type="RefSeq" id="WP_274054222.1">
    <property type="nucleotide sequence ID" value="NZ_CP059693.1"/>
</dbReference>
<dbReference type="PROSITE" id="PS51910">
    <property type="entry name" value="GH18_2"/>
    <property type="match status" value="1"/>
</dbReference>
<protein>
    <recommendedName>
        <fullName evidence="3">GH18 domain-containing protein</fullName>
    </recommendedName>
</protein>
<dbReference type="Pfam" id="PF00704">
    <property type="entry name" value="Glyco_hydro_18"/>
    <property type="match status" value="1"/>
</dbReference>
<feature type="domain" description="GH18" evidence="3">
    <location>
        <begin position="4"/>
        <end position="285"/>
    </location>
</feature>